<reference evidence="3" key="1">
    <citation type="journal article" date="2020" name="Stud. Mycol.">
        <title>101 Dothideomycetes genomes: a test case for predicting lifestyles and emergence of pathogens.</title>
        <authorList>
            <person name="Haridas S."/>
            <person name="Albert R."/>
            <person name="Binder M."/>
            <person name="Bloem J."/>
            <person name="Labutti K."/>
            <person name="Salamov A."/>
            <person name="Andreopoulos B."/>
            <person name="Baker S."/>
            <person name="Barry K."/>
            <person name="Bills G."/>
            <person name="Bluhm B."/>
            <person name="Cannon C."/>
            <person name="Castanera R."/>
            <person name="Culley D."/>
            <person name="Daum C."/>
            <person name="Ezra D."/>
            <person name="Gonzalez J."/>
            <person name="Henrissat B."/>
            <person name="Kuo A."/>
            <person name="Liang C."/>
            <person name="Lipzen A."/>
            <person name="Lutzoni F."/>
            <person name="Magnuson J."/>
            <person name="Mondo S."/>
            <person name="Nolan M."/>
            <person name="Ohm R."/>
            <person name="Pangilinan J."/>
            <person name="Park H.-J."/>
            <person name="Ramirez L."/>
            <person name="Alfaro M."/>
            <person name="Sun H."/>
            <person name="Tritt A."/>
            <person name="Yoshinaga Y."/>
            <person name="Zwiers L.-H."/>
            <person name="Turgeon B."/>
            <person name="Goodwin S."/>
            <person name="Spatafora J."/>
            <person name="Crous P."/>
            <person name="Grigoriev I."/>
        </authorList>
    </citation>
    <scope>NUCLEOTIDE SEQUENCE</scope>
    <source>
        <strain evidence="3">CBS 480.64</strain>
    </source>
</reference>
<dbReference type="Pfam" id="PF09949">
    <property type="entry name" value="APP1_cat"/>
    <property type="match status" value="1"/>
</dbReference>
<dbReference type="GO" id="GO:0030479">
    <property type="term" value="C:actin cortical patch"/>
    <property type="evidence" value="ECO:0007669"/>
    <property type="project" value="TreeGrafter"/>
</dbReference>
<keyword evidence="4" id="KW-1185">Reference proteome</keyword>
<evidence type="ECO:0000256" key="1">
    <source>
        <dbReference type="SAM" id="MobiDB-lite"/>
    </source>
</evidence>
<protein>
    <recommendedName>
        <fullName evidence="2">Phosphatidate phosphatase APP1 catalytic domain-containing protein</fullName>
    </recommendedName>
</protein>
<evidence type="ECO:0000313" key="3">
    <source>
        <dbReference type="EMBL" id="KAF2862180.1"/>
    </source>
</evidence>
<evidence type="ECO:0000259" key="2">
    <source>
        <dbReference type="Pfam" id="PF09949"/>
    </source>
</evidence>
<proteinExistence type="predicted"/>
<feature type="region of interest" description="Disordered" evidence="1">
    <location>
        <begin position="82"/>
        <end position="109"/>
    </location>
</feature>
<dbReference type="OrthoDB" id="414243at2759"/>
<feature type="domain" description="Phosphatidate phosphatase APP1 catalytic" evidence="2">
    <location>
        <begin position="232"/>
        <end position="385"/>
    </location>
</feature>
<sequence>MTFLYDVLQQGRRAVVQALNGASIEHDAPFSPDVPDDLREWLPDLFDRFPVVLPWARAEPVDPALHNVWIFDNTAFRTPQAGDHRPDLAKLANPQTTQPTSNGKPTRGGSGWEVEFVAAYFVKDSQNDLSQAVAKLVKALNIGREDIATKKLIASRLEPFASKILAHRTLRISIASMEEQTLGPSSLAGVSSELHELHIQPPDNKTVQSTPLDLPPPFGMSSTTVFAGETGWGLISDIDDTIKVTGSNDPVSVLHTTFAVAEPEPVTGMPELYAHISKTLRNPATFYLSASPYPLYPFLRDFERAHYPQGTIILRDASWQNLGGLVASLQEGVEKYKVDRLVKIHAWLPHRRFVCVGDSLQSDPEAYGEAARRFPGWIRAIFIRRVGTNAEKVKQERFEEAFRGLDRRLWHVFTDAGELSERIDELGRDDEALVGGEHFG</sequence>
<dbReference type="Proteomes" id="UP000799421">
    <property type="component" value="Unassembled WGS sequence"/>
</dbReference>
<name>A0A6A7C3Z6_9PEZI</name>
<gene>
    <name evidence="3" type="ORF">K470DRAFT_243810</name>
</gene>
<dbReference type="AlphaFoldDB" id="A0A6A7C3Z6"/>
<dbReference type="PANTHER" id="PTHR28208">
    <property type="entry name" value="PHOSPHATIDATE PHOSPHATASE APP1"/>
    <property type="match status" value="1"/>
</dbReference>
<feature type="compositionally biased region" description="Polar residues" evidence="1">
    <location>
        <begin position="93"/>
        <end position="104"/>
    </location>
</feature>
<dbReference type="InterPro" id="IPR019236">
    <property type="entry name" value="APP1_cat"/>
</dbReference>
<accession>A0A6A7C3Z6</accession>
<dbReference type="InterPro" id="IPR052935">
    <property type="entry name" value="Mg2+_PAP"/>
</dbReference>
<evidence type="ECO:0000313" key="4">
    <source>
        <dbReference type="Proteomes" id="UP000799421"/>
    </source>
</evidence>
<dbReference type="PANTHER" id="PTHR28208:SF1">
    <property type="entry name" value="FILAMENT ORGANIZATION PROTEIN APP1-LIKE, PUTATIVE (AFU_ORTHOLOGUE AFUA_1G06650)-RELATED"/>
    <property type="match status" value="1"/>
</dbReference>
<dbReference type="EMBL" id="MU005967">
    <property type="protein sequence ID" value="KAF2862180.1"/>
    <property type="molecule type" value="Genomic_DNA"/>
</dbReference>
<dbReference type="GO" id="GO:0008195">
    <property type="term" value="F:phosphatidate phosphatase activity"/>
    <property type="evidence" value="ECO:0007669"/>
    <property type="project" value="InterPro"/>
</dbReference>
<organism evidence="3 4">
    <name type="scientific">Piedraia hortae CBS 480.64</name>
    <dbReference type="NCBI Taxonomy" id="1314780"/>
    <lineage>
        <taxon>Eukaryota</taxon>
        <taxon>Fungi</taxon>
        <taxon>Dikarya</taxon>
        <taxon>Ascomycota</taxon>
        <taxon>Pezizomycotina</taxon>
        <taxon>Dothideomycetes</taxon>
        <taxon>Dothideomycetidae</taxon>
        <taxon>Capnodiales</taxon>
        <taxon>Piedraiaceae</taxon>
        <taxon>Piedraia</taxon>
    </lineage>
</organism>